<protein>
    <submittedName>
        <fullName evidence="1">Uncharacterized protein</fullName>
    </submittedName>
</protein>
<organism evidence="1 2">
    <name type="scientific">Rothia koreensis</name>
    <dbReference type="NCBI Taxonomy" id="592378"/>
    <lineage>
        <taxon>Bacteria</taxon>
        <taxon>Bacillati</taxon>
        <taxon>Actinomycetota</taxon>
        <taxon>Actinomycetes</taxon>
        <taxon>Micrococcales</taxon>
        <taxon>Micrococcaceae</taxon>
        <taxon>Rothia</taxon>
    </lineage>
</organism>
<gene>
    <name evidence="1" type="ORF">GMA10_01465</name>
</gene>
<dbReference type="EMBL" id="WOGT01000001">
    <property type="protein sequence ID" value="MUN53907.1"/>
    <property type="molecule type" value="Genomic_DNA"/>
</dbReference>
<sequence>MGVIRLPDLTSHDAIVREHRESDPAYATEEYRLALEGEDHMMIRFSELGV</sequence>
<comment type="caution">
    <text evidence="1">The sequence shown here is derived from an EMBL/GenBank/DDBJ whole genome shotgun (WGS) entry which is preliminary data.</text>
</comment>
<dbReference type="RefSeq" id="WP_156265261.1">
    <property type="nucleotide sequence ID" value="NZ_NOIQ01000001.1"/>
</dbReference>
<dbReference type="Proteomes" id="UP000462152">
    <property type="component" value="Unassembled WGS sequence"/>
</dbReference>
<reference evidence="1 2" key="1">
    <citation type="submission" date="2019-12" db="EMBL/GenBank/DDBJ databases">
        <authorList>
            <person name="Li J."/>
            <person name="Shi Y."/>
            <person name="Xu G."/>
            <person name="Xiao D."/>
            <person name="Ran X."/>
        </authorList>
    </citation>
    <scope>NUCLEOTIDE SEQUENCE [LARGE SCALE GENOMIC DNA]</scope>
    <source>
        <strain evidence="1 2">JCM 15915</strain>
    </source>
</reference>
<evidence type="ECO:0000313" key="2">
    <source>
        <dbReference type="Proteomes" id="UP000462152"/>
    </source>
</evidence>
<keyword evidence="2" id="KW-1185">Reference proteome</keyword>
<proteinExistence type="predicted"/>
<name>A0A7K1LFD4_9MICC</name>
<evidence type="ECO:0000313" key="1">
    <source>
        <dbReference type="EMBL" id="MUN53907.1"/>
    </source>
</evidence>
<accession>A0A7K1LFD4</accession>
<dbReference type="AlphaFoldDB" id="A0A7K1LFD4"/>